<evidence type="ECO:0000313" key="12">
    <source>
        <dbReference type="Proteomes" id="UP001497482"/>
    </source>
</evidence>
<dbReference type="AlphaFoldDB" id="A0AAV2K820"/>
<dbReference type="SUPFAM" id="SSF81321">
    <property type="entry name" value="Family A G protein-coupled receptor-like"/>
    <property type="match status" value="1"/>
</dbReference>
<gene>
    <name evidence="10" type="primary">TSHR</name>
    <name evidence="11" type="ORF">KC01_LOCUS16206</name>
</gene>
<dbReference type="InterPro" id="IPR002131">
    <property type="entry name" value="Gphrmn_rcpt_fam"/>
</dbReference>
<evidence type="ECO:0000313" key="11">
    <source>
        <dbReference type="EMBL" id="CAL1586067.1"/>
    </source>
</evidence>
<keyword evidence="10" id="KW-1133">Transmembrane helix</keyword>
<keyword evidence="10" id="KW-0472">Membrane</keyword>
<sequence>MVNISWIYISVDTSLERLEILSFSALKKITHIELRNLKTLTYIHPEAFHNLPSLKYLGLYNTGLMFFPHLSNINSFDPSFILEIVDHPYITEIPANAFQGITTELLTVALFGNGFREIQHHAFNGTRLEQVDLHRNKYLSRIDEKAFEGTIVGPMLLDVSETAVSSLPALGMGSLRELKARDAWALKKLPPIKTFLHLRSANLTYPSHCCGFKNIKKNRGVFDFRFLESVICNLTAFYDQHQKRSVGPLRTPSLQDDLMSEPVPDQETNEDLLKDQDLWRPDFHSSLHYHAIFGGQSDDEVGFGENFKNPQEDNSQDFDNRYDYIMCDDRAEVDCAPDPDEFNPCEDIMGFSFLRVTVWFVSLLAVVGNIVVLIVLLTSHYKLTVSRFLMLLDVAGCFTEAPLYRSKLLSSHHDVSVKASHRQRHAMFAPVARRMQRRLQEQCGAM</sequence>
<evidence type="ECO:0000256" key="10">
    <source>
        <dbReference type="RuleBase" id="RU361222"/>
    </source>
</evidence>
<comment type="function">
    <text evidence="10">Receptor for the thyroid-stimulating hormone (TSH) or thyrotropin. Also acts as a receptor for the heterodimeric glycoprotein hormone (GPHA2:GPHB5) or thyrostimulin. The activity of this receptor is mediated by G proteins which activate adenylate cyclase. Plays a central role in controlling thyroid cell metabolism.</text>
</comment>
<evidence type="ECO:0000256" key="6">
    <source>
        <dbReference type="ARBA" id="ARBA00023157"/>
    </source>
</evidence>
<keyword evidence="10" id="KW-0812">Transmembrane</keyword>
<name>A0AAV2K820_KNICA</name>
<dbReference type="Gene3D" id="3.80.10.10">
    <property type="entry name" value="Ribonuclease Inhibitor"/>
    <property type="match status" value="1"/>
</dbReference>
<dbReference type="GO" id="GO:0009755">
    <property type="term" value="P:hormone-mediated signaling pathway"/>
    <property type="evidence" value="ECO:0007669"/>
    <property type="project" value="TreeGrafter"/>
</dbReference>
<keyword evidence="12" id="KW-1185">Reference proteome</keyword>
<evidence type="ECO:0000256" key="3">
    <source>
        <dbReference type="ARBA" id="ARBA00022614"/>
    </source>
</evidence>
<dbReference type="PANTHER" id="PTHR24372:SF0">
    <property type="entry name" value="THYROTROPIN RECEPTOR"/>
    <property type="match status" value="1"/>
</dbReference>
<comment type="caution">
    <text evidence="10">Lacks conserved residue(s) required for the propagation of feature annotation.</text>
</comment>
<evidence type="ECO:0000256" key="5">
    <source>
        <dbReference type="ARBA" id="ARBA00023040"/>
    </source>
</evidence>
<dbReference type="Pfam" id="PF13306">
    <property type="entry name" value="LRR_5"/>
    <property type="match status" value="2"/>
</dbReference>
<evidence type="ECO:0000256" key="2">
    <source>
        <dbReference type="ARBA" id="ARBA00022475"/>
    </source>
</evidence>
<dbReference type="InterPro" id="IPR002274">
    <property type="entry name" value="TSH_rcpt"/>
</dbReference>
<dbReference type="GO" id="GO:0007189">
    <property type="term" value="P:adenylate cyclase-activating G protein-coupled receptor signaling pathway"/>
    <property type="evidence" value="ECO:0007669"/>
    <property type="project" value="TreeGrafter"/>
</dbReference>
<dbReference type="PRINTS" id="PR01145">
    <property type="entry name" value="TSHRECEPTOR"/>
</dbReference>
<dbReference type="Proteomes" id="UP001497482">
    <property type="component" value="Chromosome 17"/>
</dbReference>
<evidence type="ECO:0000256" key="7">
    <source>
        <dbReference type="ARBA" id="ARBA00023170"/>
    </source>
</evidence>
<evidence type="ECO:0000256" key="4">
    <source>
        <dbReference type="ARBA" id="ARBA00022729"/>
    </source>
</evidence>
<dbReference type="EMBL" id="OZ035839">
    <property type="protein sequence ID" value="CAL1586067.1"/>
    <property type="molecule type" value="Genomic_DNA"/>
</dbReference>
<proteinExistence type="inferred from homology"/>
<reference evidence="11 12" key="1">
    <citation type="submission" date="2024-04" db="EMBL/GenBank/DDBJ databases">
        <authorList>
            <person name="Waldvogel A.-M."/>
            <person name="Schoenle A."/>
        </authorList>
    </citation>
    <scope>NUCLEOTIDE SEQUENCE [LARGE SCALE GENOMIC DNA]</scope>
</reference>
<evidence type="ECO:0000256" key="1">
    <source>
        <dbReference type="ARBA" id="ARBA00004651"/>
    </source>
</evidence>
<dbReference type="FunFam" id="3.80.10.10:FF:000496">
    <property type="entry name" value="Thyrotropin receptor"/>
    <property type="match status" value="1"/>
</dbReference>
<dbReference type="GO" id="GO:0005886">
    <property type="term" value="C:plasma membrane"/>
    <property type="evidence" value="ECO:0007669"/>
    <property type="project" value="UniProtKB-SubCell"/>
</dbReference>
<keyword evidence="4" id="KW-0732">Signal</keyword>
<comment type="similarity">
    <text evidence="10">Belongs to the G-protein coupled receptor 1 family. FSH/LSH/TSH subfamily.</text>
</comment>
<organism evidence="11 12">
    <name type="scientific">Knipowitschia caucasica</name>
    <name type="common">Caucasian dwarf goby</name>
    <name type="synonym">Pomatoschistus caucasicus</name>
    <dbReference type="NCBI Taxonomy" id="637954"/>
    <lineage>
        <taxon>Eukaryota</taxon>
        <taxon>Metazoa</taxon>
        <taxon>Chordata</taxon>
        <taxon>Craniata</taxon>
        <taxon>Vertebrata</taxon>
        <taxon>Euteleostomi</taxon>
        <taxon>Actinopterygii</taxon>
        <taxon>Neopterygii</taxon>
        <taxon>Teleostei</taxon>
        <taxon>Neoteleostei</taxon>
        <taxon>Acanthomorphata</taxon>
        <taxon>Gobiaria</taxon>
        <taxon>Gobiiformes</taxon>
        <taxon>Gobioidei</taxon>
        <taxon>Gobiidae</taxon>
        <taxon>Gobiinae</taxon>
        <taxon>Knipowitschia</taxon>
    </lineage>
</organism>
<keyword evidence="8" id="KW-0325">Glycoprotein</keyword>
<feature type="transmembrane region" description="Helical" evidence="10">
    <location>
        <begin position="356"/>
        <end position="377"/>
    </location>
</feature>
<dbReference type="PANTHER" id="PTHR24372">
    <property type="entry name" value="GLYCOPROTEIN HORMONE RECEPTOR"/>
    <property type="match status" value="1"/>
</dbReference>
<keyword evidence="3" id="KW-0433">Leucine-rich repeat</keyword>
<dbReference type="GO" id="GO:0004996">
    <property type="term" value="F:thyroid-stimulating hormone receptor activity"/>
    <property type="evidence" value="ECO:0007669"/>
    <property type="project" value="InterPro"/>
</dbReference>
<keyword evidence="7 10" id="KW-0675">Receptor</keyword>
<dbReference type="GO" id="GO:0008528">
    <property type="term" value="F:G protein-coupled peptide receptor activity"/>
    <property type="evidence" value="ECO:0007669"/>
    <property type="project" value="TreeGrafter"/>
</dbReference>
<dbReference type="InterPro" id="IPR026906">
    <property type="entry name" value="LRR_5"/>
</dbReference>
<keyword evidence="5 10" id="KW-0297">G-protein coupled receptor</keyword>
<keyword evidence="9 10" id="KW-0807">Transducer</keyword>
<keyword evidence="6" id="KW-1015">Disulfide bond</keyword>
<comment type="subcellular location">
    <subcellularLocation>
        <location evidence="1 10">Cell membrane</location>
        <topology evidence="1 10">Multi-pass membrane protein</topology>
    </subcellularLocation>
</comment>
<keyword evidence="2 10" id="KW-1003">Cell membrane</keyword>
<dbReference type="InterPro" id="IPR032675">
    <property type="entry name" value="LRR_dom_sf"/>
</dbReference>
<evidence type="ECO:0000256" key="8">
    <source>
        <dbReference type="ARBA" id="ARBA00023180"/>
    </source>
</evidence>
<accession>A0AAV2K820</accession>
<dbReference type="PRINTS" id="PR00373">
    <property type="entry name" value="GLYCHORMONER"/>
</dbReference>
<dbReference type="SUPFAM" id="SSF52058">
    <property type="entry name" value="L domain-like"/>
    <property type="match status" value="1"/>
</dbReference>
<evidence type="ECO:0000256" key="9">
    <source>
        <dbReference type="ARBA" id="ARBA00023224"/>
    </source>
</evidence>
<protein>
    <recommendedName>
        <fullName evidence="10">Thyrotropin receptor</fullName>
    </recommendedName>
</protein>